<dbReference type="Proteomes" id="UP000245910">
    <property type="component" value="Chromosome I"/>
</dbReference>
<dbReference type="InterPro" id="IPR051044">
    <property type="entry name" value="MAG_DAG_Lipase"/>
</dbReference>
<organism evidence="2 3">
    <name type="scientific">Fusarium venenatum</name>
    <dbReference type="NCBI Taxonomy" id="56646"/>
    <lineage>
        <taxon>Eukaryota</taxon>
        <taxon>Fungi</taxon>
        <taxon>Dikarya</taxon>
        <taxon>Ascomycota</taxon>
        <taxon>Pezizomycotina</taxon>
        <taxon>Sordariomycetes</taxon>
        <taxon>Hypocreomycetidae</taxon>
        <taxon>Hypocreales</taxon>
        <taxon>Nectriaceae</taxon>
        <taxon>Fusarium</taxon>
    </lineage>
</organism>
<proteinExistence type="predicted"/>
<feature type="domain" description="Serine aminopeptidase S33" evidence="1">
    <location>
        <begin position="105"/>
        <end position="349"/>
    </location>
</feature>
<dbReference type="AlphaFoldDB" id="A0A2L2T4L3"/>
<dbReference type="Pfam" id="PF12146">
    <property type="entry name" value="Hydrolase_4"/>
    <property type="match status" value="1"/>
</dbReference>
<dbReference type="EMBL" id="LN649229">
    <property type="protein sequence ID" value="CEI65722.1"/>
    <property type="molecule type" value="Genomic_DNA"/>
</dbReference>
<dbReference type="InterPro" id="IPR029058">
    <property type="entry name" value="AB_hydrolase_fold"/>
</dbReference>
<dbReference type="SUPFAM" id="SSF53474">
    <property type="entry name" value="alpha/beta-Hydrolases"/>
    <property type="match status" value="1"/>
</dbReference>
<accession>A0A2L2T4L3</accession>
<keyword evidence="3" id="KW-1185">Reference proteome</keyword>
<reference evidence="3" key="1">
    <citation type="submission" date="2014-10" db="EMBL/GenBank/DDBJ databases">
        <authorList>
            <person name="King R."/>
        </authorList>
    </citation>
    <scope>NUCLEOTIDE SEQUENCE [LARGE SCALE GENOMIC DNA]</scope>
    <source>
        <strain evidence="3">A3/5</strain>
    </source>
</reference>
<protein>
    <recommendedName>
        <fullName evidence="1">Serine aminopeptidase S33 domain-containing protein</fullName>
    </recommendedName>
</protein>
<dbReference type="InterPro" id="IPR022742">
    <property type="entry name" value="Hydrolase_4"/>
</dbReference>
<evidence type="ECO:0000313" key="3">
    <source>
        <dbReference type="Proteomes" id="UP000245910"/>
    </source>
</evidence>
<dbReference type="PANTHER" id="PTHR11614">
    <property type="entry name" value="PHOSPHOLIPASE-RELATED"/>
    <property type="match status" value="1"/>
</dbReference>
<sequence length="377" mass="41759">MTRSVSQRCKEESMAEQAKLLVADLMACVPIVSLTRNVVSNRRYWKAVKNADIKSITYTQPLIDIFFLSLAKPAELAHQMSTEVEGTFEVAEASLYTKTWTPQGPVKAQVIHVHGFSDHINWYDDVYRILASSGIQVFGFDQRGWGRSVKQPSDKGNTGATPRVIADIAAFIESKLPSDVPVFVLGHSMGGGEVLTLAADPQYAKLVSQVRGWILEAPFIGFAPEEVPSWFKIVAGRLACKILPRFQLKHQLDVMNLTRKPEVAKGFKEDPLCHDTGTLEGLASLLDRTAALQSGSIKLGKEVKSLWLGHGDHDKACSYEAAMEFAKNQDIDDKVVKTYVGGYHALHVDLCQEEYAKDITAWILDRSTGERPIEAKL</sequence>
<evidence type="ECO:0000259" key="1">
    <source>
        <dbReference type="Pfam" id="PF12146"/>
    </source>
</evidence>
<evidence type="ECO:0000313" key="2">
    <source>
        <dbReference type="EMBL" id="CEI65722.1"/>
    </source>
</evidence>
<dbReference type="STRING" id="56646.A0A2L2T4L3"/>
<name>A0A2L2T4L3_9HYPO</name>
<dbReference type="Gene3D" id="3.40.50.1820">
    <property type="entry name" value="alpha/beta hydrolase"/>
    <property type="match status" value="1"/>
</dbReference>